<evidence type="ECO:0000313" key="2">
    <source>
        <dbReference type="EMBL" id="EFJ25278.1"/>
    </source>
</evidence>
<protein>
    <submittedName>
        <fullName evidence="2">Uncharacterized protein</fullName>
    </submittedName>
</protein>
<keyword evidence="1" id="KW-0732">Signal</keyword>
<dbReference type="Proteomes" id="UP000001514">
    <property type="component" value="Unassembled WGS sequence"/>
</dbReference>
<accession>D8RRN8</accession>
<gene>
    <name evidence="2" type="ORF">SELMODRAFT_414109</name>
</gene>
<keyword evidence="3" id="KW-1185">Reference proteome</keyword>
<reference evidence="2 3" key="1">
    <citation type="journal article" date="2011" name="Science">
        <title>The Selaginella genome identifies genetic changes associated with the evolution of vascular plants.</title>
        <authorList>
            <person name="Banks J.A."/>
            <person name="Nishiyama T."/>
            <person name="Hasebe M."/>
            <person name="Bowman J.L."/>
            <person name="Gribskov M."/>
            <person name="dePamphilis C."/>
            <person name="Albert V.A."/>
            <person name="Aono N."/>
            <person name="Aoyama T."/>
            <person name="Ambrose B.A."/>
            <person name="Ashton N.W."/>
            <person name="Axtell M.J."/>
            <person name="Barker E."/>
            <person name="Barker M.S."/>
            <person name="Bennetzen J.L."/>
            <person name="Bonawitz N.D."/>
            <person name="Chapple C."/>
            <person name="Cheng C."/>
            <person name="Correa L.G."/>
            <person name="Dacre M."/>
            <person name="DeBarry J."/>
            <person name="Dreyer I."/>
            <person name="Elias M."/>
            <person name="Engstrom E.M."/>
            <person name="Estelle M."/>
            <person name="Feng L."/>
            <person name="Finet C."/>
            <person name="Floyd S.K."/>
            <person name="Frommer W.B."/>
            <person name="Fujita T."/>
            <person name="Gramzow L."/>
            <person name="Gutensohn M."/>
            <person name="Harholt J."/>
            <person name="Hattori M."/>
            <person name="Heyl A."/>
            <person name="Hirai T."/>
            <person name="Hiwatashi Y."/>
            <person name="Ishikawa M."/>
            <person name="Iwata M."/>
            <person name="Karol K.G."/>
            <person name="Koehler B."/>
            <person name="Kolukisaoglu U."/>
            <person name="Kubo M."/>
            <person name="Kurata T."/>
            <person name="Lalonde S."/>
            <person name="Li K."/>
            <person name="Li Y."/>
            <person name="Litt A."/>
            <person name="Lyons E."/>
            <person name="Manning G."/>
            <person name="Maruyama T."/>
            <person name="Michael T.P."/>
            <person name="Mikami K."/>
            <person name="Miyazaki S."/>
            <person name="Morinaga S."/>
            <person name="Murata T."/>
            <person name="Mueller-Roeber B."/>
            <person name="Nelson D.R."/>
            <person name="Obara M."/>
            <person name="Oguri Y."/>
            <person name="Olmstead R.G."/>
            <person name="Onodera N."/>
            <person name="Petersen B.L."/>
            <person name="Pils B."/>
            <person name="Prigge M."/>
            <person name="Rensing S.A."/>
            <person name="Riano-Pachon D.M."/>
            <person name="Roberts A.W."/>
            <person name="Sato Y."/>
            <person name="Scheller H.V."/>
            <person name="Schulz B."/>
            <person name="Schulz C."/>
            <person name="Shakirov E.V."/>
            <person name="Shibagaki N."/>
            <person name="Shinohara N."/>
            <person name="Shippen D.E."/>
            <person name="Soerensen I."/>
            <person name="Sotooka R."/>
            <person name="Sugimoto N."/>
            <person name="Sugita M."/>
            <person name="Sumikawa N."/>
            <person name="Tanurdzic M."/>
            <person name="Theissen G."/>
            <person name="Ulvskov P."/>
            <person name="Wakazuki S."/>
            <person name="Weng J.K."/>
            <person name="Willats W.W."/>
            <person name="Wipf D."/>
            <person name="Wolf P.G."/>
            <person name="Yang L."/>
            <person name="Zimmer A.D."/>
            <person name="Zhu Q."/>
            <person name="Mitros T."/>
            <person name="Hellsten U."/>
            <person name="Loque D."/>
            <person name="Otillar R."/>
            <person name="Salamov A."/>
            <person name="Schmutz J."/>
            <person name="Shapiro H."/>
            <person name="Lindquist E."/>
            <person name="Lucas S."/>
            <person name="Rokhsar D."/>
            <person name="Grigoriev I.V."/>
        </authorList>
    </citation>
    <scope>NUCLEOTIDE SEQUENCE [LARGE SCALE GENOMIC DNA]</scope>
</reference>
<dbReference type="Gramene" id="EFJ25278">
    <property type="protein sequence ID" value="EFJ25278"/>
    <property type="gene ID" value="SELMODRAFT_414109"/>
</dbReference>
<evidence type="ECO:0000256" key="1">
    <source>
        <dbReference type="SAM" id="SignalP"/>
    </source>
</evidence>
<organism evidence="3">
    <name type="scientific">Selaginella moellendorffii</name>
    <name type="common">Spikemoss</name>
    <dbReference type="NCBI Taxonomy" id="88036"/>
    <lineage>
        <taxon>Eukaryota</taxon>
        <taxon>Viridiplantae</taxon>
        <taxon>Streptophyta</taxon>
        <taxon>Embryophyta</taxon>
        <taxon>Tracheophyta</taxon>
        <taxon>Lycopodiopsida</taxon>
        <taxon>Selaginellales</taxon>
        <taxon>Selaginellaceae</taxon>
        <taxon>Selaginella</taxon>
    </lineage>
</organism>
<sequence>MVKTLVLMLICCLAQLPFLLSILQLLVSEKWPAGDATAFKQLRDLLGCLFCGLRFNPSDKEGGDVSRRDFLGQLHAVELVVHLYLWVVRMEVRGGSDHCGLIKGSQEIKERWLKPLAEQAVEITDPFNNADPRVANSIVNFINK</sequence>
<evidence type="ECO:0000313" key="3">
    <source>
        <dbReference type="Proteomes" id="UP000001514"/>
    </source>
</evidence>
<name>D8RRN8_SELML</name>
<proteinExistence type="predicted"/>
<dbReference type="EMBL" id="GL377587">
    <property type="protein sequence ID" value="EFJ25278.1"/>
    <property type="molecule type" value="Genomic_DNA"/>
</dbReference>
<feature type="chain" id="PRO_5003122050" evidence="1">
    <location>
        <begin position="29"/>
        <end position="144"/>
    </location>
</feature>
<dbReference type="InParanoid" id="D8RRN8"/>
<dbReference type="KEGG" id="smo:SELMODRAFT_414109"/>
<dbReference type="AlphaFoldDB" id="D8RRN8"/>
<dbReference type="HOGENOM" id="CLU_1799792_0_0_1"/>
<feature type="signal peptide" evidence="1">
    <location>
        <begin position="1"/>
        <end position="28"/>
    </location>
</feature>